<feature type="binding site" evidence="6">
    <location>
        <position position="94"/>
    </location>
    <ligand>
        <name>Mg(2+)</name>
        <dbReference type="ChEBI" id="CHEBI:18420"/>
    </ligand>
</feature>
<sequence length="142" mass="14816">MIYLDTSALVKLLVAEAESADLVSWLDTQVNSGENLVSGDLARVEVMRTVARLDEPGLLDDARMMLDGLDSIPTSETVVDEATVIGPSTLRSVDAIHLAAASQLGSALTAFVAYDVRLHDAAAELGLPASAPGQAPASTRRA</sequence>
<feature type="binding site" evidence="6">
    <location>
        <position position="5"/>
    </location>
    <ligand>
        <name>Mg(2+)</name>
        <dbReference type="ChEBI" id="CHEBI:18420"/>
    </ligand>
</feature>
<keyword evidence="9" id="KW-1185">Reference proteome</keyword>
<dbReference type="OrthoDB" id="4750219at2"/>
<comment type="function">
    <text evidence="6">Toxic component of a toxin-antitoxin (TA) system. An RNase.</text>
</comment>
<evidence type="ECO:0000313" key="8">
    <source>
        <dbReference type="EMBL" id="EGD56283.1"/>
    </source>
</evidence>
<gene>
    <name evidence="6" type="primary">vapC</name>
    <name evidence="8" type="ORF">SCNU_05516</name>
</gene>
<comment type="similarity">
    <text evidence="6">Belongs to the PINc/VapC protein family.</text>
</comment>
<accession>F1YGY5</accession>
<evidence type="ECO:0000256" key="1">
    <source>
        <dbReference type="ARBA" id="ARBA00022649"/>
    </source>
</evidence>
<keyword evidence="3 6" id="KW-0479">Metal-binding</keyword>
<proteinExistence type="inferred from homology"/>
<dbReference type="Proteomes" id="UP000035065">
    <property type="component" value="Unassembled WGS sequence"/>
</dbReference>
<dbReference type="Gene3D" id="3.40.50.1010">
    <property type="entry name" value="5'-nuclease"/>
    <property type="match status" value="1"/>
</dbReference>
<dbReference type="EC" id="3.1.-.-" evidence="6"/>
<protein>
    <recommendedName>
        <fullName evidence="6">Ribonuclease VapC</fullName>
        <shortName evidence="6">RNase VapC</shortName>
        <ecNumber evidence="6">3.1.-.-</ecNumber>
    </recommendedName>
    <alternativeName>
        <fullName evidence="6">Toxin VapC</fullName>
    </alternativeName>
</protein>
<comment type="caution">
    <text evidence="8">The sequence shown here is derived from an EMBL/GenBank/DDBJ whole genome shotgun (WGS) entry which is preliminary data.</text>
</comment>
<dbReference type="InterPro" id="IPR029060">
    <property type="entry name" value="PIN-like_dom_sf"/>
</dbReference>
<evidence type="ECO:0000256" key="3">
    <source>
        <dbReference type="ARBA" id="ARBA00022723"/>
    </source>
</evidence>
<comment type="cofactor">
    <cofactor evidence="6">
        <name>Mg(2+)</name>
        <dbReference type="ChEBI" id="CHEBI:18420"/>
    </cofactor>
</comment>
<evidence type="ECO:0000256" key="6">
    <source>
        <dbReference type="HAMAP-Rule" id="MF_00265"/>
    </source>
</evidence>
<dbReference type="AlphaFoldDB" id="F1YGY5"/>
<name>F1YGY5_9ACTN</name>
<organism evidence="8 9">
    <name type="scientific">Gordonia neofelifaecis NRRL B-59395</name>
    <dbReference type="NCBI Taxonomy" id="644548"/>
    <lineage>
        <taxon>Bacteria</taxon>
        <taxon>Bacillati</taxon>
        <taxon>Actinomycetota</taxon>
        <taxon>Actinomycetes</taxon>
        <taxon>Mycobacteriales</taxon>
        <taxon>Gordoniaceae</taxon>
        <taxon>Gordonia</taxon>
    </lineage>
</organism>
<evidence type="ECO:0000256" key="5">
    <source>
        <dbReference type="ARBA" id="ARBA00022842"/>
    </source>
</evidence>
<evidence type="ECO:0000256" key="4">
    <source>
        <dbReference type="ARBA" id="ARBA00022801"/>
    </source>
</evidence>
<dbReference type="SUPFAM" id="SSF88723">
    <property type="entry name" value="PIN domain-like"/>
    <property type="match status" value="1"/>
</dbReference>
<dbReference type="EMBL" id="AEUD01000003">
    <property type="protein sequence ID" value="EGD56283.1"/>
    <property type="molecule type" value="Genomic_DNA"/>
</dbReference>
<evidence type="ECO:0000259" key="7">
    <source>
        <dbReference type="Pfam" id="PF01850"/>
    </source>
</evidence>
<keyword evidence="1 6" id="KW-1277">Toxin-antitoxin system</keyword>
<dbReference type="eggNOG" id="COG1848">
    <property type="taxonomic scope" value="Bacteria"/>
</dbReference>
<dbReference type="GO" id="GO:0090729">
    <property type="term" value="F:toxin activity"/>
    <property type="evidence" value="ECO:0007669"/>
    <property type="project" value="UniProtKB-KW"/>
</dbReference>
<dbReference type="CDD" id="cd09874">
    <property type="entry name" value="PIN_MT3492-like"/>
    <property type="match status" value="1"/>
</dbReference>
<dbReference type="Pfam" id="PF01850">
    <property type="entry name" value="PIN"/>
    <property type="match status" value="1"/>
</dbReference>
<keyword evidence="6" id="KW-0800">Toxin</keyword>
<evidence type="ECO:0000313" key="9">
    <source>
        <dbReference type="Proteomes" id="UP000035065"/>
    </source>
</evidence>
<dbReference type="STRING" id="644548.SCNU_05516"/>
<dbReference type="InterPro" id="IPR022907">
    <property type="entry name" value="VapC_family"/>
</dbReference>
<dbReference type="RefSeq" id="WP_009678359.1">
    <property type="nucleotide sequence ID" value="NZ_AEUD01000003.1"/>
</dbReference>
<keyword evidence="4 6" id="KW-0378">Hydrolase</keyword>
<dbReference type="GO" id="GO:0000287">
    <property type="term" value="F:magnesium ion binding"/>
    <property type="evidence" value="ECO:0007669"/>
    <property type="project" value="UniProtKB-UniRule"/>
</dbReference>
<evidence type="ECO:0000256" key="2">
    <source>
        <dbReference type="ARBA" id="ARBA00022722"/>
    </source>
</evidence>
<keyword evidence="5 6" id="KW-0460">Magnesium</keyword>
<dbReference type="HAMAP" id="MF_00265">
    <property type="entry name" value="VapC_Nob1"/>
    <property type="match status" value="1"/>
</dbReference>
<dbReference type="GO" id="GO:0016787">
    <property type="term" value="F:hydrolase activity"/>
    <property type="evidence" value="ECO:0007669"/>
    <property type="project" value="UniProtKB-KW"/>
</dbReference>
<dbReference type="GO" id="GO:0004540">
    <property type="term" value="F:RNA nuclease activity"/>
    <property type="evidence" value="ECO:0007669"/>
    <property type="project" value="InterPro"/>
</dbReference>
<feature type="domain" description="PIN" evidence="7">
    <location>
        <begin position="2"/>
        <end position="122"/>
    </location>
</feature>
<dbReference type="InterPro" id="IPR002716">
    <property type="entry name" value="PIN_dom"/>
</dbReference>
<keyword evidence="2 6" id="KW-0540">Nuclease</keyword>
<reference evidence="8 9" key="1">
    <citation type="journal article" date="2011" name="J. Bacteriol.">
        <title>Draft Genome Sequence of Gordonia neofelifaecis NRRL B-59395, a Cholesterol-Degrading Actinomycete.</title>
        <authorList>
            <person name="Ge F."/>
            <person name="Li W."/>
            <person name="Chen G."/>
            <person name="Liu Y."/>
            <person name="Zhang G."/>
            <person name="Yong B."/>
            <person name="Wang Q."/>
            <person name="Wang N."/>
            <person name="Huang Z."/>
            <person name="Li W."/>
            <person name="Wang J."/>
            <person name="Wu C."/>
            <person name="Xie Q."/>
            <person name="Liu G."/>
        </authorList>
    </citation>
    <scope>NUCLEOTIDE SEQUENCE [LARGE SCALE GENOMIC DNA]</scope>
    <source>
        <strain evidence="8 9">NRRL B-59395</strain>
    </source>
</reference>